<accession>A0ABR0BE61</accession>
<dbReference type="InterPro" id="IPR052030">
    <property type="entry name" value="Peptidase_M20/M20A_hydrolases"/>
</dbReference>
<feature type="transmembrane region" description="Helical" evidence="4">
    <location>
        <begin position="486"/>
        <end position="510"/>
    </location>
</feature>
<dbReference type="CDD" id="cd05672">
    <property type="entry name" value="M20_ACY1L2-like"/>
    <property type="match status" value="1"/>
</dbReference>
<keyword evidence="4" id="KW-0472">Membrane</keyword>
<dbReference type="InterPro" id="IPR036264">
    <property type="entry name" value="Bact_exopeptidase_dim_dom"/>
</dbReference>
<name>A0ABR0BE61_PURLI</name>
<feature type="transmembrane region" description="Helical" evidence="4">
    <location>
        <begin position="366"/>
        <end position="388"/>
    </location>
</feature>
<dbReference type="Proteomes" id="UP001287286">
    <property type="component" value="Unassembled WGS sequence"/>
</dbReference>
<feature type="transmembrane region" description="Helical" evidence="4">
    <location>
        <begin position="203"/>
        <end position="222"/>
    </location>
</feature>
<sequence>MAAETRENHDGVEMSTSAPTQHDRHEDDEIHVPEKVHNTSNVDIGAQIVAGTVIEFDQVVMRRALWKIDLWVLPLLALTTMLQFLDKSTLSYAAIFGIIEDTGLEGTDYSWLASIFYFGYLLMQPIAAHILQKLQPAKCLAASVSSSFFWGVILFMHTVCDNWGKLMAVRFFLGMTEGVVTPAFMLISSAWYARQDQPLRMGIWFSFNGVALILGGILAYGLGHIQVGIASWKWMFLVTGALSVLWAVLLWFMLPDHQGTAWFLTDAEKRAAVEMVRHNHTGIHNNNFRSGQLWEALTDVKTWAFFLMATIWNVPNSIATFGNLVIKNFDYGVLETTLLGMPSGALEFIVMIAITYACLRLSNTRTWCMTVALTIALVGSIMVFAAPYSNKAALLCGYYLVRTQSPYTQGCTIRAHVSGRTALRVARRVYAFPTGYILLLAMASANVAGHTKKVVTNSLLLIGYSAGNIIGPQFFKTNQQPRYPLGMGSCLVSFAILIVMTVCLRFYLVWQNKSRASARQALEEISTEEELAQYGFRNLTDKENPIRGMCVFKLRNGELGTGGRNVKNRRHIPYDPPLRYIVTSKVHESLQQRLERISIRLLASLLVPNGQSLCHPRTDAGSGQDSHTLKAKPLKVGGACVVTDLFGAEPRSPGPDARGMPASAPNKRLTTVDPNVLPVAPQLLGECTPVFNNDMESNRLRAVSDDAIDTANAALREVNLDLHAHPEVLFQEYHAHKVLTEFLESRGFDVQRQAFGLETAFKATYGSEPGRTVVVNLEYDALEAIGHACGHNLIATSGLAAVLGIAEAMKQGGLGGRVVAMGTPAEEGGGGKIKMIRAGAYDDAFCCLMVHPMSKNNAYSTSMCGSELTIEYIGKPAHAMVAPWEGINALDAVTLLHTSIGLLRQQILPSDRIRGVVLEAGQRSGVIPSYAKARYCVRSASLERYKILKQRFVNCLEAAALASGCELRTTWMPAYWDIRTNNALAGRYVTHMERLGVQFPSPAEQRAQGDCYSTDMGNVTYVVPSIHPTFAVDSPGGAIHTAHFAAAAATDDAHERTLKQGKAMAATGLEVLLDDVFAAQVKKEFDDTDRSIAQDPSVA</sequence>
<evidence type="ECO:0000256" key="3">
    <source>
        <dbReference type="SAM" id="MobiDB-lite"/>
    </source>
</evidence>
<feature type="transmembrane region" description="Helical" evidence="4">
    <location>
        <begin position="68"/>
        <end position="85"/>
    </location>
</feature>
<feature type="domain" description="Major facilitator superfamily (MFS) profile" evidence="5">
    <location>
        <begin position="72"/>
        <end position="513"/>
    </location>
</feature>
<protein>
    <recommendedName>
        <fullName evidence="5">Major facilitator superfamily (MFS) profile domain-containing protein</fullName>
    </recommendedName>
</protein>
<dbReference type="PANTHER" id="PTHR30575">
    <property type="entry name" value="PEPTIDASE M20"/>
    <property type="match status" value="1"/>
</dbReference>
<evidence type="ECO:0000256" key="2">
    <source>
        <dbReference type="ARBA" id="ARBA00006247"/>
    </source>
</evidence>
<dbReference type="PROSITE" id="PS50850">
    <property type="entry name" value="MFS"/>
    <property type="match status" value="1"/>
</dbReference>
<feature type="transmembrane region" description="Helical" evidence="4">
    <location>
        <begin position="454"/>
        <end position="474"/>
    </location>
</feature>
<feature type="transmembrane region" description="Helical" evidence="4">
    <location>
        <begin position="171"/>
        <end position="191"/>
    </location>
</feature>
<dbReference type="EMBL" id="JAWRVI010000217">
    <property type="protein sequence ID" value="KAK4071518.1"/>
    <property type="molecule type" value="Genomic_DNA"/>
</dbReference>
<dbReference type="SUPFAM" id="SSF53187">
    <property type="entry name" value="Zn-dependent exopeptidases"/>
    <property type="match status" value="1"/>
</dbReference>
<organism evidence="6 7">
    <name type="scientific">Purpureocillium lilacinum</name>
    <name type="common">Paecilomyces lilacinus</name>
    <dbReference type="NCBI Taxonomy" id="33203"/>
    <lineage>
        <taxon>Eukaryota</taxon>
        <taxon>Fungi</taxon>
        <taxon>Dikarya</taxon>
        <taxon>Ascomycota</taxon>
        <taxon>Pezizomycotina</taxon>
        <taxon>Sordariomycetes</taxon>
        <taxon>Hypocreomycetidae</taxon>
        <taxon>Hypocreales</taxon>
        <taxon>Ophiocordycipitaceae</taxon>
        <taxon>Purpureocillium</taxon>
    </lineage>
</organism>
<dbReference type="Gene3D" id="1.20.1250.20">
    <property type="entry name" value="MFS general substrate transporter like domains"/>
    <property type="match status" value="1"/>
</dbReference>
<feature type="transmembrane region" description="Helical" evidence="4">
    <location>
        <begin position="109"/>
        <end position="127"/>
    </location>
</feature>
<dbReference type="Pfam" id="PF01546">
    <property type="entry name" value="Peptidase_M20"/>
    <property type="match status" value="1"/>
</dbReference>
<evidence type="ECO:0000259" key="5">
    <source>
        <dbReference type="PROSITE" id="PS50850"/>
    </source>
</evidence>
<gene>
    <name evidence="6" type="ORF">Purlil1_13420</name>
</gene>
<dbReference type="Pfam" id="PF07690">
    <property type="entry name" value="MFS_1"/>
    <property type="match status" value="1"/>
</dbReference>
<feature type="transmembrane region" description="Helical" evidence="4">
    <location>
        <begin position="234"/>
        <end position="254"/>
    </location>
</feature>
<dbReference type="Pfam" id="PF07687">
    <property type="entry name" value="M20_dimer"/>
    <property type="match status" value="1"/>
</dbReference>
<keyword evidence="7" id="KW-1185">Reference proteome</keyword>
<dbReference type="InterPro" id="IPR036259">
    <property type="entry name" value="MFS_trans_sf"/>
</dbReference>
<comment type="subcellular location">
    <subcellularLocation>
        <location evidence="1">Membrane</location>
        <topology evidence="1">Multi-pass membrane protein</topology>
    </subcellularLocation>
</comment>
<feature type="transmembrane region" description="Helical" evidence="4">
    <location>
        <begin position="429"/>
        <end position="447"/>
    </location>
</feature>
<feature type="region of interest" description="Disordered" evidence="3">
    <location>
        <begin position="650"/>
        <end position="671"/>
    </location>
</feature>
<keyword evidence="4" id="KW-0812">Transmembrane</keyword>
<reference evidence="6 7" key="1">
    <citation type="journal article" date="2024" name="Microbiol. Resour. Announc.">
        <title>Genome annotations for the ascomycete fungi Trichoderma harzianum, Trichoderma aggressivum, and Purpureocillium lilacinum.</title>
        <authorList>
            <person name="Beijen E.P.W."/>
            <person name="Ohm R.A."/>
        </authorList>
    </citation>
    <scope>NUCLEOTIDE SEQUENCE [LARGE SCALE GENOMIC DNA]</scope>
    <source>
        <strain evidence="6 7">CBS 150709</strain>
    </source>
</reference>
<dbReference type="PANTHER" id="PTHR30575:SF0">
    <property type="entry name" value="XAA-ARG DIPEPTIDASE"/>
    <property type="match status" value="1"/>
</dbReference>
<dbReference type="Gene3D" id="3.40.630.10">
    <property type="entry name" value="Zn peptidases"/>
    <property type="match status" value="1"/>
</dbReference>
<evidence type="ECO:0000256" key="1">
    <source>
        <dbReference type="ARBA" id="ARBA00004141"/>
    </source>
</evidence>
<feature type="compositionally biased region" description="Basic and acidic residues" evidence="3">
    <location>
        <begin position="1"/>
        <end position="12"/>
    </location>
</feature>
<evidence type="ECO:0000256" key="4">
    <source>
        <dbReference type="SAM" id="Phobius"/>
    </source>
</evidence>
<feature type="region of interest" description="Disordered" evidence="3">
    <location>
        <begin position="1"/>
        <end position="27"/>
    </location>
</feature>
<dbReference type="InterPro" id="IPR017439">
    <property type="entry name" value="Amidohydrolase"/>
</dbReference>
<dbReference type="InterPro" id="IPR011701">
    <property type="entry name" value="MFS"/>
</dbReference>
<dbReference type="SUPFAM" id="SSF55031">
    <property type="entry name" value="Bacterial exopeptidase dimerisation domain"/>
    <property type="match status" value="1"/>
</dbReference>
<feature type="transmembrane region" description="Helical" evidence="4">
    <location>
        <begin position="338"/>
        <end position="359"/>
    </location>
</feature>
<dbReference type="InterPro" id="IPR002933">
    <property type="entry name" value="Peptidase_M20"/>
</dbReference>
<feature type="transmembrane region" description="Helical" evidence="4">
    <location>
        <begin position="303"/>
        <end position="326"/>
    </location>
</feature>
<dbReference type="SUPFAM" id="SSF103473">
    <property type="entry name" value="MFS general substrate transporter"/>
    <property type="match status" value="1"/>
</dbReference>
<dbReference type="Gene3D" id="3.30.70.360">
    <property type="match status" value="1"/>
</dbReference>
<dbReference type="NCBIfam" id="TIGR01891">
    <property type="entry name" value="amidohydrolases"/>
    <property type="match status" value="1"/>
</dbReference>
<keyword evidence="4" id="KW-1133">Transmembrane helix</keyword>
<dbReference type="InterPro" id="IPR020846">
    <property type="entry name" value="MFS_dom"/>
</dbReference>
<proteinExistence type="inferred from homology"/>
<comment type="caution">
    <text evidence="6">The sequence shown here is derived from an EMBL/GenBank/DDBJ whole genome shotgun (WGS) entry which is preliminary data.</text>
</comment>
<evidence type="ECO:0000313" key="6">
    <source>
        <dbReference type="EMBL" id="KAK4071518.1"/>
    </source>
</evidence>
<dbReference type="InterPro" id="IPR011650">
    <property type="entry name" value="Peptidase_M20_dimer"/>
</dbReference>
<comment type="similarity">
    <text evidence="2">Belongs to the peptidase M20A family.</text>
</comment>
<evidence type="ECO:0000313" key="7">
    <source>
        <dbReference type="Proteomes" id="UP001287286"/>
    </source>
</evidence>